<dbReference type="HOGENOM" id="CLU_2209972_0_0_1"/>
<keyword evidence="1" id="KW-0812">Transmembrane</keyword>
<comment type="caution">
    <text evidence="2">The sequence shown here is derived from an EMBL/GenBank/DDBJ whole genome shotgun (WGS) entry which is preliminary data.</text>
</comment>
<keyword evidence="1" id="KW-0472">Membrane</keyword>
<feature type="transmembrane region" description="Helical" evidence="1">
    <location>
        <begin position="72"/>
        <end position="88"/>
    </location>
</feature>
<dbReference type="AlphaFoldDB" id="J9DAT1"/>
<evidence type="ECO:0000313" key="2">
    <source>
        <dbReference type="EMBL" id="EJW04871.1"/>
    </source>
</evidence>
<name>J9DAT1_EDHAE</name>
<keyword evidence="1" id="KW-1133">Transmembrane helix</keyword>
<reference evidence="3" key="2">
    <citation type="submission" date="2015-07" db="EMBL/GenBank/DDBJ databases">
        <title>Contrasting host-pathogen interactions and genome evolution in two generalist and specialist microsporidian pathogens of mosquitoes.</title>
        <authorList>
            <consortium name="The Broad Institute Genomics Platform"/>
            <consortium name="The Broad Institute Genome Sequencing Center for Infectious Disease"/>
            <person name="Cuomo C.A."/>
            <person name="Sanscrainte N.D."/>
            <person name="Goldberg J.M."/>
            <person name="Heiman D."/>
            <person name="Young S."/>
            <person name="Zeng Q."/>
            <person name="Becnel J.J."/>
            <person name="Birren B.W."/>
        </authorList>
    </citation>
    <scope>NUCLEOTIDE SEQUENCE [LARGE SCALE GENOMIC DNA]</scope>
    <source>
        <strain evidence="3">USNM 41457</strain>
    </source>
</reference>
<dbReference type="EMBL" id="AFBI03000535">
    <property type="protein sequence ID" value="EJW04871.1"/>
    <property type="molecule type" value="Genomic_DNA"/>
</dbReference>
<gene>
    <name evidence="2" type="ORF">EDEG_04176</name>
</gene>
<dbReference type="InParanoid" id="J9DAT1"/>
<keyword evidence="3" id="KW-1185">Reference proteome</keyword>
<organism evidence="2 3">
    <name type="scientific">Edhazardia aedis (strain USNM 41457)</name>
    <name type="common">Microsporidian parasite</name>
    <dbReference type="NCBI Taxonomy" id="1003232"/>
    <lineage>
        <taxon>Eukaryota</taxon>
        <taxon>Fungi</taxon>
        <taxon>Fungi incertae sedis</taxon>
        <taxon>Microsporidia</taxon>
        <taxon>Edhazardia</taxon>
    </lineage>
</organism>
<evidence type="ECO:0000256" key="1">
    <source>
        <dbReference type="SAM" id="Phobius"/>
    </source>
</evidence>
<dbReference type="VEuPathDB" id="MicrosporidiaDB:EDEG_04176"/>
<protein>
    <submittedName>
        <fullName evidence="2">Uncharacterized protein</fullName>
    </submittedName>
</protein>
<dbReference type="Proteomes" id="UP000003163">
    <property type="component" value="Unassembled WGS sequence"/>
</dbReference>
<sequence length="107" mass="13435">MYFFITYCICISYFKYTMFICRVKKYFFSMFFYELNIKSFKKFINEQIYKKINIFIIKSKKSIFYDFHMKTYYHNTIIAIINLILLLYKHYAIKMTKNKQELYKKSN</sequence>
<reference evidence="2 3" key="1">
    <citation type="submission" date="2011-08" db="EMBL/GenBank/DDBJ databases">
        <authorList>
            <person name="Liu Z.J."/>
            <person name="Shi F.L."/>
            <person name="Lu J.Q."/>
            <person name="Li M."/>
            <person name="Wang Z.L."/>
        </authorList>
    </citation>
    <scope>NUCLEOTIDE SEQUENCE [LARGE SCALE GENOMIC DNA]</scope>
    <source>
        <strain evidence="2 3">USNM 41457</strain>
    </source>
</reference>
<proteinExistence type="predicted"/>
<accession>J9DAT1</accession>
<evidence type="ECO:0000313" key="3">
    <source>
        <dbReference type="Proteomes" id="UP000003163"/>
    </source>
</evidence>